<sequence>MSYSQLEALIDAHTTQFTPAVLLPILQRRLSVVVAAIFGALVEVPIPQLTQGAAVTVALTRALIEQLSRRLFMLERGGDWARWKPVLEMLYLLRGKRPLVLADDNFGVFGSRAAFMSETEAVRQWKILSCGVTVGYQQRPLMDGNGILCLYPGRCLPSLLASASPLFLHAPFDPADPPTELADYTYPNYSCMVGFIVFCWLPNGHPMIRVKYCCYFRRVNYCCFFRCASAAYLRVGELLAASPTDAAQWGAEAAVFDEKRDDRWHRRLVMLGSEAMSEGHMAVIRLVRDMGRGDDRCVIVSTTESAPHNQTRTVVMEVLGDQLGGKVWRQENEGR</sequence>
<dbReference type="AlphaFoldDB" id="A0A0G4H4S9"/>
<dbReference type="EMBL" id="CDMY01000996">
    <property type="protein sequence ID" value="CEM38665.1"/>
    <property type="molecule type" value="Genomic_DNA"/>
</dbReference>
<evidence type="ECO:0000313" key="1">
    <source>
        <dbReference type="EMBL" id="CEM38665.1"/>
    </source>
</evidence>
<keyword evidence="2" id="KW-1185">Reference proteome</keyword>
<dbReference type="Proteomes" id="UP000041254">
    <property type="component" value="Unassembled WGS sequence"/>
</dbReference>
<protein>
    <submittedName>
        <fullName evidence="1">Uncharacterized protein</fullName>
    </submittedName>
</protein>
<dbReference type="InParanoid" id="A0A0G4H4S9"/>
<name>A0A0G4H4S9_VITBC</name>
<dbReference type="PhylomeDB" id="A0A0G4H4S9"/>
<reference evidence="1 2" key="1">
    <citation type="submission" date="2014-11" db="EMBL/GenBank/DDBJ databases">
        <authorList>
            <person name="Zhu J."/>
            <person name="Qi W."/>
            <person name="Song R."/>
        </authorList>
    </citation>
    <scope>NUCLEOTIDE SEQUENCE [LARGE SCALE GENOMIC DNA]</scope>
</reference>
<gene>
    <name evidence="1" type="ORF">Vbra_19591</name>
</gene>
<organism evidence="1 2">
    <name type="scientific">Vitrella brassicaformis (strain CCMP3155)</name>
    <dbReference type="NCBI Taxonomy" id="1169540"/>
    <lineage>
        <taxon>Eukaryota</taxon>
        <taxon>Sar</taxon>
        <taxon>Alveolata</taxon>
        <taxon>Colpodellida</taxon>
        <taxon>Vitrellaceae</taxon>
        <taxon>Vitrella</taxon>
    </lineage>
</organism>
<proteinExistence type="predicted"/>
<evidence type="ECO:0000313" key="2">
    <source>
        <dbReference type="Proteomes" id="UP000041254"/>
    </source>
</evidence>
<dbReference type="VEuPathDB" id="CryptoDB:Vbra_19591"/>
<accession>A0A0G4H4S9</accession>